<reference evidence="1" key="1">
    <citation type="submission" date="2010-10" db="EMBL/GenBank/DDBJ databases">
        <title>Complete sequence of chromosome of Geobacillus sp. Y4.1MC1.</title>
        <authorList>
            <consortium name="US DOE Joint Genome Institute"/>
            <person name="Lucas S."/>
            <person name="Copeland A."/>
            <person name="Lapidus A."/>
            <person name="Cheng J.-F."/>
            <person name="Bruce D."/>
            <person name="Goodwin L."/>
            <person name="Pitluck S."/>
            <person name="Chertkov O."/>
            <person name="Zhang X."/>
            <person name="Detter J.C."/>
            <person name="Han C."/>
            <person name="Tapia R."/>
            <person name="Land M."/>
            <person name="Hauser L."/>
            <person name="Jeffries C."/>
            <person name="Kyrpides N."/>
            <person name="Ivanova N."/>
            <person name="Ovchinnikova G."/>
            <person name="Brumm P."/>
            <person name="Mead D."/>
            <person name="Woyke T."/>
        </authorList>
    </citation>
    <scope>NUCLEOTIDE SEQUENCE [LARGE SCALE GENOMIC DNA]</scope>
    <source>
        <strain evidence="1">Y4.1MC1</strain>
    </source>
</reference>
<proteinExistence type="predicted"/>
<gene>
    <name evidence="1" type="ORF">GY4MC1_1466</name>
</gene>
<dbReference type="KEGG" id="gmc:GY4MC1_1466"/>
<dbReference type="AlphaFoldDB" id="A0A7U4DKJ3"/>
<name>A0A7U4DKJ3_GEOS0</name>
<organism evidence="1">
    <name type="scientific">Geobacillus sp. (strain Y4.1MC1)</name>
    <dbReference type="NCBI Taxonomy" id="581103"/>
    <lineage>
        <taxon>Bacteria</taxon>
        <taxon>Bacillati</taxon>
        <taxon>Bacillota</taxon>
        <taxon>Bacilli</taxon>
        <taxon>Bacillales</taxon>
        <taxon>Anoxybacillaceae</taxon>
        <taxon>Geobacillus</taxon>
    </lineage>
</organism>
<evidence type="ECO:0000313" key="1">
    <source>
        <dbReference type="EMBL" id="ADP74258.1"/>
    </source>
</evidence>
<protein>
    <submittedName>
        <fullName evidence="1">Uncharacterized protein</fullName>
    </submittedName>
</protein>
<dbReference type="EMBL" id="CP002293">
    <property type="protein sequence ID" value="ADP74258.1"/>
    <property type="molecule type" value="Genomic_DNA"/>
</dbReference>
<accession>A0A7U4DKJ3</accession>
<sequence>MKLHNVKIGNFPYVHLQVHLRCEKPGRMPKYKTSMIRGIIGRILKKQVCYDFQAACPTCEFRNSCVYLLLFESPDEAVKK</sequence>